<evidence type="ECO:0000256" key="1">
    <source>
        <dbReference type="SAM" id="MobiDB-lite"/>
    </source>
</evidence>
<name>A0A6A6PDT7_9PEZI</name>
<proteinExistence type="predicted"/>
<sequence length="198" mass="21182">MNFLSYFTSSSSRRATLSEVKAQIVENAMLLEPPPQPNSTLHVITAKDSSSRRSFRAALIEIPHHAHSPGLPSMSSLPDLHSSHQQPHSQHASVASGGGYTGRPKSPFMPPPMRSLVRTRVLLASPRCNSREAAVANLLEQLERRVSGEVLAAVGIGVGIEGVGKAGLKAMGVKAMGGRQGGSGDERRDEMEERSGWI</sequence>
<feature type="compositionally biased region" description="Basic and acidic residues" evidence="1">
    <location>
        <begin position="184"/>
        <end position="198"/>
    </location>
</feature>
<feature type="region of interest" description="Disordered" evidence="1">
    <location>
        <begin position="176"/>
        <end position="198"/>
    </location>
</feature>
<reference evidence="2" key="1">
    <citation type="journal article" date="2020" name="Stud. Mycol.">
        <title>101 Dothideomycetes genomes: a test case for predicting lifestyles and emergence of pathogens.</title>
        <authorList>
            <person name="Haridas S."/>
            <person name="Albert R."/>
            <person name="Binder M."/>
            <person name="Bloem J."/>
            <person name="Labutti K."/>
            <person name="Salamov A."/>
            <person name="Andreopoulos B."/>
            <person name="Baker S."/>
            <person name="Barry K."/>
            <person name="Bills G."/>
            <person name="Bluhm B."/>
            <person name="Cannon C."/>
            <person name="Castanera R."/>
            <person name="Culley D."/>
            <person name="Daum C."/>
            <person name="Ezra D."/>
            <person name="Gonzalez J."/>
            <person name="Henrissat B."/>
            <person name="Kuo A."/>
            <person name="Liang C."/>
            <person name="Lipzen A."/>
            <person name="Lutzoni F."/>
            <person name="Magnuson J."/>
            <person name="Mondo S."/>
            <person name="Nolan M."/>
            <person name="Ohm R."/>
            <person name="Pangilinan J."/>
            <person name="Park H.-J."/>
            <person name="Ramirez L."/>
            <person name="Alfaro M."/>
            <person name="Sun H."/>
            <person name="Tritt A."/>
            <person name="Yoshinaga Y."/>
            <person name="Zwiers L.-H."/>
            <person name="Turgeon B."/>
            <person name="Goodwin S."/>
            <person name="Spatafora J."/>
            <person name="Crous P."/>
            <person name="Grigoriev I."/>
        </authorList>
    </citation>
    <scope>NUCLEOTIDE SEQUENCE</scope>
    <source>
        <strain evidence="2">ATCC 16933</strain>
    </source>
</reference>
<keyword evidence="3" id="KW-1185">Reference proteome</keyword>
<gene>
    <name evidence="2" type="ORF">BDY21DRAFT_360127</name>
</gene>
<evidence type="ECO:0000313" key="3">
    <source>
        <dbReference type="Proteomes" id="UP000799766"/>
    </source>
</evidence>
<feature type="compositionally biased region" description="Low complexity" evidence="1">
    <location>
        <begin position="83"/>
        <end position="93"/>
    </location>
</feature>
<organism evidence="2 3">
    <name type="scientific">Lineolata rhizophorae</name>
    <dbReference type="NCBI Taxonomy" id="578093"/>
    <lineage>
        <taxon>Eukaryota</taxon>
        <taxon>Fungi</taxon>
        <taxon>Dikarya</taxon>
        <taxon>Ascomycota</taxon>
        <taxon>Pezizomycotina</taxon>
        <taxon>Dothideomycetes</taxon>
        <taxon>Dothideomycetes incertae sedis</taxon>
        <taxon>Lineolatales</taxon>
        <taxon>Lineolataceae</taxon>
        <taxon>Lineolata</taxon>
    </lineage>
</organism>
<protein>
    <submittedName>
        <fullName evidence="2">Uncharacterized protein</fullName>
    </submittedName>
</protein>
<evidence type="ECO:0000313" key="2">
    <source>
        <dbReference type="EMBL" id="KAF2462138.1"/>
    </source>
</evidence>
<dbReference type="EMBL" id="MU001670">
    <property type="protein sequence ID" value="KAF2462138.1"/>
    <property type="molecule type" value="Genomic_DNA"/>
</dbReference>
<dbReference type="AlphaFoldDB" id="A0A6A6PDT7"/>
<feature type="region of interest" description="Disordered" evidence="1">
    <location>
        <begin position="67"/>
        <end position="111"/>
    </location>
</feature>
<dbReference type="Proteomes" id="UP000799766">
    <property type="component" value="Unassembled WGS sequence"/>
</dbReference>
<accession>A0A6A6PDT7</accession>